<evidence type="ECO:0000256" key="1">
    <source>
        <dbReference type="SAM" id="Phobius"/>
    </source>
</evidence>
<dbReference type="AlphaFoldDB" id="A0A382HZZ2"/>
<feature type="transmembrane region" description="Helical" evidence="1">
    <location>
        <begin position="328"/>
        <end position="347"/>
    </location>
</feature>
<dbReference type="EMBL" id="UINC01064201">
    <property type="protein sequence ID" value="SVB92649.1"/>
    <property type="molecule type" value="Genomic_DNA"/>
</dbReference>
<keyword evidence="1" id="KW-1133">Transmembrane helix</keyword>
<reference evidence="2" key="1">
    <citation type="submission" date="2018-05" db="EMBL/GenBank/DDBJ databases">
        <authorList>
            <person name="Lanie J.A."/>
            <person name="Ng W.-L."/>
            <person name="Kazmierczak K.M."/>
            <person name="Andrzejewski T.M."/>
            <person name="Davidsen T.M."/>
            <person name="Wayne K.J."/>
            <person name="Tettelin H."/>
            <person name="Glass J.I."/>
            <person name="Rusch D."/>
            <person name="Podicherti R."/>
            <person name="Tsui H.-C.T."/>
            <person name="Winkler M.E."/>
        </authorList>
    </citation>
    <scope>NUCLEOTIDE SEQUENCE</scope>
</reference>
<feature type="transmembrane region" description="Helical" evidence="1">
    <location>
        <begin position="198"/>
        <end position="220"/>
    </location>
</feature>
<organism evidence="2">
    <name type="scientific">marine metagenome</name>
    <dbReference type="NCBI Taxonomy" id="408172"/>
    <lineage>
        <taxon>unclassified sequences</taxon>
        <taxon>metagenomes</taxon>
        <taxon>ecological metagenomes</taxon>
    </lineage>
</organism>
<feature type="transmembrane region" description="Helical" evidence="1">
    <location>
        <begin position="109"/>
        <end position="124"/>
    </location>
</feature>
<proteinExistence type="predicted"/>
<keyword evidence="1" id="KW-0812">Transmembrane</keyword>
<feature type="transmembrane region" description="Helical" evidence="1">
    <location>
        <begin position="353"/>
        <end position="373"/>
    </location>
</feature>
<evidence type="ECO:0000313" key="2">
    <source>
        <dbReference type="EMBL" id="SVB92649.1"/>
    </source>
</evidence>
<gene>
    <name evidence="2" type="ORF">METZ01_LOCUS245503</name>
</gene>
<protein>
    <recommendedName>
        <fullName evidence="3">Glycosyltransferase RgtA/B/C/D-like domain-containing protein</fullName>
    </recommendedName>
</protein>
<feature type="transmembrane region" description="Helical" evidence="1">
    <location>
        <begin position="266"/>
        <end position="282"/>
    </location>
</feature>
<accession>A0A382HZZ2</accession>
<evidence type="ECO:0008006" key="3">
    <source>
        <dbReference type="Google" id="ProtNLM"/>
    </source>
</evidence>
<feature type="transmembrane region" description="Helical" evidence="1">
    <location>
        <begin position="161"/>
        <end position="192"/>
    </location>
</feature>
<feature type="transmembrane region" description="Helical" evidence="1">
    <location>
        <begin position="302"/>
        <end position="321"/>
    </location>
</feature>
<keyword evidence="1" id="KW-0472">Membrane</keyword>
<feature type="transmembrane region" description="Helical" evidence="1">
    <location>
        <begin position="82"/>
        <end position="102"/>
    </location>
</feature>
<sequence length="413" mass="48352">MFNDQKKYSYDILYPLSGGIIFILIAFFISRPTANTDIYVQLIAIKGILSELDFSGVHWHPIGIATVGSLFKLFNLDPLICLYYLQPVLSGLCFWILFRLLITVIPDKHAFFISLSSLSLFVFFNSMNQVTAEIISLITILLLMTYVWNNFIQNHNSNVKIVLLMVILSWIAILCRDAAIFIVIGILIFFYINNIFSRLKFLLVGTIMLLPGAIKTLFFYNFQPIHMEKIFSLSMPFEIITQLTKHFLNFTEIILPYSLHLNRIPWIKLIIVLSYLLFLLLTKRYQIDSNVGDKKRRLLGNYFFTIGISYYCLLSFASICYNYDWGDLYRVSGFGILFMLNAFWLYICSYIKWERGIIVILMITSIMKVSYGLRYEILSNQHRFLYQDYRDSIKEIINYVDKGCNDIYVYTDE</sequence>
<feature type="transmembrane region" description="Helical" evidence="1">
    <location>
        <begin position="12"/>
        <end position="30"/>
    </location>
</feature>
<feature type="transmembrane region" description="Helical" evidence="1">
    <location>
        <begin position="130"/>
        <end position="149"/>
    </location>
</feature>
<name>A0A382HZZ2_9ZZZZ</name>
<feature type="non-terminal residue" evidence="2">
    <location>
        <position position="413"/>
    </location>
</feature>